<keyword evidence="1 7" id="KW-0596">Phosphopantetheine</keyword>
<reference evidence="11 12" key="1">
    <citation type="journal article" date="2016" name="Microbiol. Immunol.">
        <title>Complete genome sequence of Streptococcus troglodytae TKU31 isolated from the oral cavity of a chimpanzee (Pan troglodytes).</title>
        <authorList>
            <person name="Okamoto M."/>
            <person name="Naito M."/>
            <person name="Miyanohara M."/>
            <person name="Imai S."/>
            <person name="Nomura Y."/>
            <person name="Saito W."/>
            <person name="Momoi Y."/>
            <person name="Takada K."/>
            <person name="Miyabe-Nishiwaki T."/>
            <person name="Tomonaga M."/>
            <person name="Hanada N."/>
        </authorList>
    </citation>
    <scope>NUCLEOTIDE SEQUENCE [LARGE SCALE GENOMIC DNA]</scope>
    <source>
        <strain evidence="12">TKU 31</strain>
    </source>
</reference>
<dbReference type="EMBL" id="AP014612">
    <property type="protein sequence ID" value="BAQ23286.1"/>
    <property type="molecule type" value="Genomic_DNA"/>
</dbReference>
<dbReference type="Proteomes" id="UP000217758">
    <property type="component" value="Chromosome"/>
</dbReference>
<dbReference type="GO" id="GO:0005829">
    <property type="term" value="C:cytosol"/>
    <property type="evidence" value="ECO:0007669"/>
    <property type="project" value="TreeGrafter"/>
</dbReference>
<dbReference type="KEGG" id="strg:SRT_00250"/>
<comment type="PTM">
    <text evidence="9">4'-phosphopantetheine is transferred from CoA to a specific serine of apo-ACP by acpS.</text>
</comment>
<evidence type="ECO:0000256" key="3">
    <source>
        <dbReference type="ARBA" id="ARBA00022553"/>
    </source>
</evidence>
<keyword evidence="5 7" id="KW-0443">Lipid metabolism</keyword>
<dbReference type="Gene3D" id="1.10.1200.10">
    <property type="entry name" value="ACP-like"/>
    <property type="match status" value="1"/>
</dbReference>
<dbReference type="NCBIfam" id="NF009104">
    <property type="entry name" value="PRK12449.1"/>
    <property type="match status" value="1"/>
</dbReference>
<name>A0A1L7LGK6_9STRE</name>
<dbReference type="InterPro" id="IPR003231">
    <property type="entry name" value="ACP"/>
</dbReference>
<feature type="modified residue" description="O-(pantetheine 4'-phosphoryl)serine" evidence="7">
    <location>
        <position position="39"/>
    </location>
</feature>
<organism evidence="11 12">
    <name type="scientific">Streptococcus troglodytae</name>
    <dbReference type="NCBI Taxonomy" id="1111760"/>
    <lineage>
        <taxon>Bacteria</taxon>
        <taxon>Bacillati</taxon>
        <taxon>Bacillota</taxon>
        <taxon>Bacilli</taxon>
        <taxon>Lactobacillales</taxon>
        <taxon>Streptococcaceae</taxon>
        <taxon>Streptococcus</taxon>
    </lineage>
</organism>
<accession>A0A1L7LGK6</accession>
<keyword evidence="4 7" id="KW-0276">Fatty acid metabolism</keyword>
<evidence type="ECO:0000313" key="12">
    <source>
        <dbReference type="Proteomes" id="UP000217758"/>
    </source>
</evidence>
<evidence type="ECO:0000256" key="8">
    <source>
        <dbReference type="NCBIfam" id="TIGR00517"/>
    </source>
</evidence>
<evidence type="ECO:0000259" key="10">
    <source>
        <dbReference type="PROSITE" id="PS50075"/>
    </source>
</evidence>
<comment type="PTM">
    <text evidence="7">4'-phosphopantetheine is transferred from CoA to a specific serine of apo-ACP by AcpS. This modification is essential for activity because fatty acids are bound in thioester linkage to the sulfhydryl of the prosthetic group.</text>
</comment>
<keyword evidence="7" id="KW-0963">Cytoplasm</keyword>
<evidence type="ECO:0000256" key="4">
    <source>
        <dbReference type="ARBA" id="ARBA00022832"/>
    </source>
</evidence>
<evidence type="ECO:0000313" key="11">
    <source>
        <dbReference type="EMBL" id="BAQ23286.1"/>
    </source>
</evidence>
<evidence type="ECO:0000256" key="1">
    <source>
        <dbReference type="ARBA" id="ARBA00022450"/>
    </source>
</evidence>
<sequence length="82" mass="9657">MTNEKIFDRISNLIKEQLHNEKIEVTMKTNIQEDLGIDSIALMEFIITLEDEFNLNIPDEDVEDIQTMGELVDYLSRRLKRS</sequence>
<comment type="similarity">
    <text evidence="7">Belongs to the acyl carrier protein (ACP) family.</text>
</comment>
<dbReference type="NCBIfam" id="TIGR00517">
    <property type="entry name" value="acyl_carrier"/>
    <property type="match status" value="1"/>
</dbReference>
<gene>
    <name evidence="7 11" type="primary">acpP</name>
    <name evidence="11" type="ORF">SRT_00250</name>
</gene>
<evidence type="ECO:0000256" key="5">
    <source>
        <dbReference type="ARBA" id="ARBA00023098"/>
    </source>
</evidence>
<dbReference type="GO" id="GO:0016020">
    <property type="term" value="C:membrane"/>
    <property type="evidence" value="ECO:0007669"/>
    <property type="project" value="GOC"/>
</dbReference>
<evidence type="ECO:0000256" key="6">
    <source>
        <dbReference type="ARBA" id="ARBA00023160"/>
    </source>
</evidence>
<evidence type="ECO:0000256" key="7">
    <source>
        <dbReference type="HAMAP-Rule" id="MF_01217"/>
    </source>
</evidence>
<protein>
    <recommendedName>
        <fullName evidence="7 8">Acyl carrier protein</fullName>
        <shortName evidence="7">ACP</shortName>
    </recommendedName>
</protein>
<comment type="pathway">
    <text evidence="7 9">Lipid metabolism; fatty acid biosynthesis.</text>
</comment>
<dbReference type="GO" id="GO:0000036">
    <property type="term" value="F:acyl carrier activity"/>
    <property type="evidence" value="ECO:0007669"/>
    <property type="project" value="UniProtKB-UniRule"/>
</dbReference>
<feature type="domain" description="Carrier" evidence="10">
    <location>
        <begin position="4"/>
        <end position="79"/>
    </location>
</feature>
<dbReference type="NCBIfam" id="NF002150">
    <property type="entry name" value="PRK00982.1-4"/>
    <property type="match status" value="1"/>
</dbReference>
<dbReference type="HAMAP" id="MF_01217">
    <property type="entry name" value="Acyl_carrier"/>
    <property type="match status" value="1"/>
</dbReference>
<dbReference type="InterPro" id="IPR036736">
    <property type="entry name" value="ACP-like_sf"/>
</dbReference>
<comment type="subcellular location">
    <subcellularLocation>
        <location evidence="7">Cytoplasm</location>
    </subcellularLocation>
</comment>
<keyword evidence="6 7" id="KW-0275">Fatty acid biosynthesis</keyword>
<dbReference type="Pfam" id="PF00550">
    <property type="entry name" value="PP-binding"/>
    <property type="match status" value="1"/>
</dbReference>
<keyword evidence="2 7" id="KW-0444">Lipid biosynthesis</keyword>
<dbReference type="PROSITE" id="PS50075">
    <property type="entry name" value="CARRIER"/>
    <property type="match status" value="1"/>
</dbReference>
<proteinExistence type="inferred from homology"/>
<evidence type="ECO:0000256" key="9">
    <source>
        <dbReference type="RuleBase" id="RU003545"/>
    </source>
</evidence>
<dbReference type="AlphaFoldDB" id="A0A1L7LGK6"/>
<dbReference type="UniPathway" id="UPA00094"/>
<dbReference type="NCBIfam" id="NF002148">
    <property type="entry name" value="PRK00982.1-2"/>
    <property type="match status" value="1"/>
</dbReference>
<dbReference type="RefSeq" id="WP_128832642.1">
    <property type="nucleotide sequence ID" value="NZ_AP014612.1"/>
</dbReference>
<keyword evidence="12" id="KW-1185">Reference proteome</keyword>
<dbReference type="GO" id="GO:0000035">
    <property type="term" value="F:acyl binding"/>
    <property type="evidence" value="ECO:0007669"/>
    <property type="project" value="TreeGrafter"/>
</dbReference>
<evidence type="ECO:0000256" key="2">
    <source>
        <dbReference type="ARBA" id="ARBA00022516"/>
    </source>
</evidence>
<dbReference type="SUPFAM" id="SSF47336">
    <property type="entry name" value="ACP-like"/>
    <property type="match status" value="1"/>
</dbReference>
<keyword evidence="3 7" id="KW-0597">Phosphoprotein</keyword>
<dbReference type="GO" id="GO:0009245">
    <property type="term" value="P:lipid A biosynthetic process"/>
    <property type="evidence" value="ECO:0007669"/>
    <property type="project" value="TreeGrafter"/>
</dbReference>
<dbReference type="PANTHER" id="PTHR20863:SF76">
    <property type="entry name" value="CARRIER DOMAIN-CONTAINING PROTEIN"/>
    <property type="match status" value="1"/>
</dbReference>
<dbReference type="PANTHER" id="PTHR20863">
    <property type="entry name" value="ACYL CARRIER PROTEIN"/>
    <property type="match status" value="1"/>
</dbReference>
<comment type="function">
    <text evidence="7 9">Carrier of the growing fatty acid chain in fatty acid biosynthesis.</text>
</comment>
<dbReference type="InterPro" id="IPR009081">
    <property type="entry name" value="PP-bd_ACP"/>
</dbReference>